<dbReference type="PROSITE" id="PS51276">
    <property type="entry name" value="PEPTIDASE_C56_PFPI"/>
    <property type="match status" value="1"/>
</dbReference>
<dbReference type="Pfam" id="PF01965">
    <property type="entry name" value="DJ-1_PfpI"/>
    <property type="match status" value="1"/>
</dbReference>
<proteinExistence type="inferred from homology"/>
<dbReference type="RefSeq" id="WP_005173964.1">
    <property type="nucleotide sequence ID" value="NZ_BANR01000006.1"/>
</dbReference>
<dbReference type="SUPFAM" id="SSF52317">
    <property type="entry name" value="Class I glutamine amidotransferase-like"/>
    <property type="match status" value="1"/>
</dbReference>
<dbReference type="AlphaFoldDB" id="L7KJB4"/>
<protein>
    <submittedName>
        <fullName evidence="3">Peptidase C56 family protein</fullName>
    </submittedName>
</protein>
<evidence type="ECO:0000259" key="2">
    <source>
        <dbReference type="Pfam" id="PF01965"/>
    </source>
</evidence>
<dbReference type="EMBL" id="BANR01000006">
    <property type="protein sequence ID" value="GAC48581.1"/>
    <property type="molecule type" value="Genomic_DNA"/>
</dbReference>
<gene>
    <name evidence="3" type="ORF">GOACH_06_00780</name>
</gene>
<dbReference type="InterPro" id="IPR029062">
    <property type="entry name" value="Class_I_gatase-like"/>
</dbReference>
<dbReference type="STRING" id="1220583.GOACH_06_00780"/>
<evidence type="ECO:0000313" key="3">
    <source>
        <dbReference type="EMBL" id="GAC48581.1"/>
    </source>
</evidence>
<comment type="caution">
    <text evidence="3">The sequence shown here is derived from an EMBL/GenBank/DDBJ whole genome shotgun (WGS) entry which is preliminary data.</text>
</comment>
<keyword evidence="4" id="KW-1185">Reference proteome</keyword>
<organism evidence="3 4">
    <name type="scientific">Gordonia aichiensis NBRC 108223</name>
    <dbReference type="NCBI Taxonomy" id="1220583"/>
    <lineage>
        <taxon>Bacteria</taxon>
        <taxon>Bacillati</taxon>
        <taxon>Actinomycetota</taxon>
        <taxon>Actinomycetes</taxon>
        <taxon>Mycobacteriales</taxon>
        <taxon>Gordoniaceae</taxon>
        <taxon>Gordonia</taxon>
    </lineage>
</organism>
<feature type="domain" description="DJ-1/PfpI" evidence="2">
    <location>
        <begin position="6"/>
        <end position="177"/>
    </location>
</feature>
<dbReference type="InterPro" id="IPR006286">
    <property type="entry name" value="C56_PfpI-like"/>
</dbReference>
<dbReference type="Gene3D" id="3.40.50.880">
    <property type="match status" value="1"/>
</dbReference>
<dbReference type="InterPro" id="IPR002818">
    <property type="entry name" value="DJ-1/PfpI"/>
</dbReference>
<dbReference type="NCBIfam" id="TIGR01382">
    <property type="entry name" value="PfpI"/>
    <property type="match status" value="1"/>
</dbReference>
<dbReference type="OrthoDB" id="9792284at2"/>
<sequence length="182" mass="18881">MALTDKKALIIATSYGVERDELLVPRDHLRDEGVAVTVATVDGDDVQTLVGDKDPGPTVAADAAIADVDPADYDVLVVPGGTLNADTLRTDATAQSVVRGFADAGKPVAAICHGPWLIVETGLLVGKTLTSYSSLRTDVNNAGGNWVDEAVVSDDTNGFTLITSRTPDDLSDFTGAIDAQLA</sequence>
<dbReference type="eggNOG" id="COG0693">
    <property type="taxonomic scope" value="Bacteria"/>
</dbReference>
<dbReference type="Proteomes" id="UP000010988">
    <property type="component" value="Unassembled WGS sequence"/>
</dbReference>
<evidence type="ECO:0000313" key="4">
    <source>
        <dbReference type="Proteomes" id="UP000010988"/>
    </source>
</evidence>
<evidence type="ECO:0000256" key="1">
    <source>
        <dbReference type="ARBA" id="ARBA00008542"/>
    </source>
</evidence>
<comment type="similarity">
    <text evidence="1">Belongs to the peptidase C56 family.</text>
</comment>
<dbReference type="PANTHER" id="PTHR42733">
    <property type="entry name" value="DJ-1 PROTEIN"/>
    <property type="match status" value="1"/>
</dbReference>
<accession>L7KJB4</accession>
<name>L7KJB4_9ACTN</name>
<dbReference type="PANTHER" id="PTHR42733:SF12">
    <property type="entry name" value="PROTEINASE"/>
    <property type="match status" value="1"/>
</dbReference>
<reference evidence="3 4" key="1">
    <citation type="submission" date="2012-12" db="EMBL/GenBank/DDBJ databases">
        <title>Whole genome shotgun sequence of Gordonia aichiensis NBRC 108223.</title>
        <authorList>
            <person name="Isaki-Nakamura S."/>
            <person name="Hosoyama A."/>
            <person name="Tsuchikane K."/>
            <person name="Ando Y."/>
            <person name="Baba S."/>
            <person name="Ohji S."/>
            <person name="Hamada M."/>
            <person name="Tamura T."/>
            <person name="Yamazoe A."/>
            <person name="Yamazaki S."/>
            <person name="Fujita N."/>
        </authorList>
    </citation>
    <scope>NUCLEOTIDE SEQUENCE [LARGE SCALE GENOMIC DNA]</scope>
    <source>
        <strain evidence="3 4">NBRC 108223</strain>
    </source>
</reference>